<feature type="transmembrane region" description="Helical" evidence="1">
    <location>
        <begin position="51"/>
        <end position="75"/>
    </location>
</feature>
<organism evidence="2 3">
    <name type="scientific">Aphis craccivora</name>
    <name type="common">Cowpea aphid</name>
    <dbReference type="NCBI Taxonomy" id="307492"/>
    <lineage>
        <taxon>Eukaryota</taxon>
        <taxon>Metazoa</taxon>
        <taxon>Ecdysozoa</taxon>
        <taxon>Arthropoda</taxon>
        <taxon>Hexapoda</taxon>
        <taxon>Insecta</taxon>
        <taxon>Pterygota</taxon>
        <taxon>Neoptera</taxon>
        <taxon>Paraneoptera</taxon>
        <taxon>Hemiptera</taxon>
        <taxon>Sternorrhyncha</taxon>
        <taxon>Aphidomorpha</taxon>
        <taxon>Aphidoidea</taxon>
        <taxon>Aphididae</taxon>
        <taxon>Aphidini</taxon>
        <taxon>Aphis</taxon>
        <taxon>Aphis</taxon>
    </lineage>
</organism>
<name>A0A6G0Z318_APHCR</name>
<proteinExistence type="predicted"/>
<protein>
    <submittedName>
        <fullName evidence="2">Nose resistant to fluoxetine protein 6-like isoform X2</fullName>
    </submittedName>
</protein>
<reference evidence="2 3" key="1">
    <citation type="submission" date="2019-08" db="EMBL/GenBank/DDBJ databases">
        <title>Whole genome of Aphis craccivora.</title>
        <authorList>
            <person name="Voronova N.V."/>
            <person name="Shulinski R.S."/>
            <person name="Bandarenka Y.V."/>
            <person name="Zhorov D.G."/>
            <person name="Warner D."/>
        </authorList>
    </citation>
    <scope>NUCLEOTIDE SEQUENCE [LARGE SCALE GENOMIC DNA]</scope>
    <source>
        <strain evidence="2">180601</strain>
        <tissue evidence="2">Whole Body</tissue>
    </source>
</reference>
<feature type="transmembrane region" description="Helical" evidence="1">
    <location>
        <begin position="127"/>
        <end position="145"/>
    </location>
</feature>
<accession>A0A6G0Z318</accession>
<dbReference type="InterPro" id="IPR052728">
    <property type="entry name" value="O2_lipid_transport_reg"/>
</dbReference>
<evidence type="ECO:0000313" key="3">
    <source>
        <dbReference type="Proteomes" id="UP000478052"/>
    </source>
</evidence>
<feature type="transmembrane region" description="Helical" evidence="1">
    <location>
        <begin position="95"/>
        <end position="115"/>
    </location>
</feature>
<sequence length="198" mass="23263">MIRSLIYLRNVIWLNESYRPSYMRATPFFGGLVMSVVNEKLKEKKVKFSQIVVHSGIIAIFTLTFWAQFYGTVFYERNRPYYPLEHALYSIITHSTWPVAGIWITMSYFTSGYGILNNVFNNRIFTIMGKLTYSVSLVNITFLLLSQSSQKLPIHMTSKYLFDSWLSDAFMCFLISIILYLVVEEPFRKLTGKLFYQR</sequence>
<evidence type="ECO:0000256" key="1">
    <source>
        <dbReference type="SAM" id="Phobius"/>
    </source>
</evidence>
<keyword evidence="3" id="KW-1185">Reference proteome</keyword>
<keyword evidence="1" id="KW-0472">Membrane</keyword>
<evidence type="ECO:0000313" key="2">
    <source>
        <dbReference type="EMBL" id="KAF0764804.1"/>
    </source>
</evidence>
<keyword evidence="1" id="KW-1133">Transmembrane helix</keyword>
<dbReference type="AlphaFoldDB" id="A0A6G0Z318"/>
<dbReference type="Proteomes" id="UP000478052">
    <property type="component" value="Unassembled WGS sequence"/>
</dbReference>
<dbReference type="PANTHER" id="PTHR11161:SF71">
    <property type="entry name" value="NOSE RESISTANT-TO-FLUOXETINE PROTEIN N-TERMINAL DOMAIN-CONTAINING PROTEIN"/>
    <property type="match status" value="1"/>
</dbReference>
<dbReference type="OrthoDB" id="6585993at2759"/>
<comment type="caution">
    <text evidence="2">The sequence shown here is derived from an EMBL/GenBank/DDBJ whole genome shotgun (WGS) entry which is preliminary data.</text>
</comment>
<dbReference type="PANTHER" id="PTHR11161">
    <property type="entry name" value="O-ACYLTRANSFERASE"/>
    <property type="match status" value="1"/>
</dbReference>
<keyword evidence="1" id="KW-0812">Transmembrane</keyword>
<gene>
    <name evidence="2" type="ORF">FWK35_00015019</name>
</gene>
<feature type="transmembrane region" description="Helical" evidence="1">
    <location>
        <begin position="165"/>
        <end position="183"/>
    </location>
</feature>
<dbReference type="EMBL" id="VUJU01001549">
    <property type="protein sequence ID" value="KAF0764804.1"/>
    <property type="molecule type" value="Genomic_DNA"/>
</dbReference>